<dbReference type="GeneID" id="41995450"/>
<feature type="compositionally biased region" description="Low complexity" evidence="1">
    <location>
        <begin position="114"/>
        <end position="131"/>
    </location>
</feature>
<evidence type="ECO:0000256" key="1">
    <source>
        <dbReference type="SAM" id="MobiDB-lite"/>
    </source>
</evidence>
<keyword evidence="3" id="KW-1185">Reference proteome</keyword>
<feature type="compositionally biased region" description="Low complexity" evidence="1">
    <location>
        <begin position="142"/>
        <end position="161"/>
    </location>
</feature>
<dbReference type="RefSeq" id="XP_031015801.1">
    <property type="nucleotide sequence ID" value="XM_031160154.1"/>
</dbReference>
<dbReference type="AlphaFoldDB" id="A0A366RN54"/>
<accession>A0A366RN54</accession>
<sequence length="381" mass="42729">MMSPKLDWAEFLSLYSRINNCSSSPRPTAGFENYLFSPEKIRETCSRKPCRTRPSPRGRATYSAPSIASSSSSCSGSTHSYVASSYGSDRSYSPSSSYSYSSSPSPSPRGRDLSYPQSSSSSFRYGSTNSYVPASCGRDRSYSPSSSSSSPSSRSGSRPYGYIPPAELDRYGKRVYLPLGNSLRILSDVQKTLEDACFFYSDRNLPKVLEENGWDCPEAVELNTWVSVFFKPANFELLSHDSKQTGNKKDLGDLLRSIRQIRHSTVHRHRLTVVTIKTMIKEAIAFCRILEEHTCYDKLHTIFGAAQIQIDEHYEKSQPCPPPEPSILQIPSTPKLLPESQRETSTEEDDRSTEAGSDYTESTSTTTFSKEHLFWQGRTWQ</sequence>
<feature type="compositionally biased region" description="Low complexity" evidence="1">
    <location>
        <begin position="63"/>
        <end position="104"/>
    </location>
</feature>
<dbReference type="OrthoDB" id="5324651at2759"/>
<comment type="caution">
    <text evidence="2">The sequence shown here is derived from an EMBL/GenBank/DDBJ whole genome shotgun (WGS) entry which is preliminary data.</text>
</comment>
<dbReference type="EMBL" id="QKXC01000124">
    <property type="protein sequence ID" value="RBR18554.1"/>
    <property type="molecule type" value="Genomic_DNA"/>
</dbReference>
<feature type="region of interest" description="Disordered" evidence="1">
    <location>
        <begin position="46"/>
        <end position="161"/>
    </location>
</feature>
<dbReference type="Proteomes" id="UP000253153">
    <property type="component" value="Unassembled WGS sequence"/>
</dbReference>
<proteinExistence type="predicted"/>
<feature type="region of interest" description="Disordered" evidence="1">
    <location>
        <begin position="315"/>
        <end position="366"/>
    </location>
</feature>
<evidence type="ECO:0000313" key="2">
    <source>
        <dbReference type="EMBL" id="RBR18554.1"/>
    </source>
</evidence>
<protein>
    <submittedName>
        <fullName evidence="2">Uncharacterized protein</fullName>
    </submittedName>
</protein>
<gene>
    <name evidence="2" type="ORF">FIESC28_06009</name>
</gene>
<organism evidence="2 3">
    <name type="scientific">Fusarium coffeatum</name>
    <dbReference type="NCBI Taxonomy" id="231269"/>
    <lineage>
        <taxon>Eukaryota</taxon>
        <taxon>Fungi</taxon>
        <taxon>Dikarya</taxon>
        <taxon>Ascomycota</taxon>
        <taxon>Pezizomycotina</taxon>
        <taxon>Sordariomycetes</taxon>
        <taxon>Hypocreomycetidae</taxon>
        <taxon>Hypocreales</taxon>
        <taxon>Nectriaceae</taxon>
        <taxon>Fusarium</taxon>
        <taxon>Fusarium incarnatum-equiseti species complex</taxon>
    </lineage>
</organism>
<name>A0A366RN54_9HYPO</name>
<reference evidence="2 3" key="1">
    <citation type="submission" date="2018-06" db="EMBL/GenBank/DDBJ databases">
        <title>Fusarium incarnatum-equiseti species complex species 28.</title>
        <authorList>
            <person name="Gardiner D.M."/>
        </authorList>
    </citation>
    <scope>NUCLEOTIDE SEQUENCE [LARGE SCALE GENOMIC DNA]</scope>
    <source>
        <strain evidence="2 3">FIESC_28</strain>
    </source>
</reference>
<evidence type="ECO:0000313" key="3">
    <source>
        <dbReference type="Proteomes" id="UP000253153"/>
    </source>
</evidence>